<gene>
    <name evidence="1" type="ORF">HDC11103</name>
</gene>
<dbReference type="EMBL" id="BK002236">
    <property type="protein sequence ID" value="DAA03079.1"/>
    <property type="molecule type" value="Genomic_DNA"/>
</dbReference>
<dbReference type="AlphaFoldDB" id="Q6IKY0"/>
<organism evidence="1">
    <name type="scientific">Drosophila melanogaster</name>
    <name type="common">Fruit fly</name>
    <dbReference type="NCBI Taxonomy" id="7227"/>
    <lineage>
        <taxon>Eukaryota</taxon>
        <taxon>Metazoa</taxon>
        <taxon>Ecdysozoa</taxon>
        <taxon>Arthropoda</taxon>
        <taxon>Hexapoda</taxon>
        <taxon>Insecta</taxon>
        <taxon>Pterygota</taxon>
        <taxon>Neoptera</taxon>
        <taxon>Endopterygota</taxon>
        <taxon>Diptera</taxon>
        <taxon>Brachycera</taxon>
        <taxon>Muscomorpha</taxon>
        <taxon>Ephydroidea</taxon>
        <taxon>Drosophilidae</taxon>
        <taxon>Drosophila</taxon>
        <taxon>Sophophora</taxon>
    </lineage>
</organism>
<protein>
    <submittedName>
        <fullName evidence="1">HDC11103</fullName>
    </submittedName>
</protein>
<reference evidence="1" key="1">
    <citation type="journal article" date="2003" name="Genome Biol.">
        <title>An integrated gene annotation and transcriptional profiling approach towards the full gene content of the Drosophila genome.</title>
        <authorList>
            <person name="Hild M."/>
            <person name="Beckmann B."/>
            <person name="Haas S.A."/>
            <person name="Koch B."/>
            <person name="Solovyev V."/>
            <person name="Busold C."/>
            <person name="Fellenberg K."/>
            <person name="Boutros M."/>
            <person name="Vingron M."/>
            <person name="Sauer F."/>
            <person name="Hoheisel J.D."/>
            <person name="Paro R."/>
        </authorList>
    </citation>
    <scope>NUCLEOTIDE SEQUENCE</scope>
</reference>
<name>Q6IKY0_DROME</name>
<evidence type="ECO:0000313" key="1">
    <source>
        <dbReference type="EMBL" id="DAA03079.1"/>
    </source>
</evidence>
<proteinExistence type="predicted"/>
<accession>Q6IKY0</accession>
<sequence>MCKVVNKKRLRKRLQAKDKGGVSVGLHWGIEDLWLAGFSCHSPAIWMSEYLAVDGDGAGAGAGDAVAPPAGDGHYWW</sequence>